<gene>
    <name evidence="4" type="ORF">JCM21714_833</name>
</gene>
<dbReference type="InterPro" id="IPR049874">
    <property type="entry name" value="ROK_cs"/>
</dbReference>
<dbReference type="Gene3D" id="3.30.420.40">
    <property type="match status" value="2"/>
</dbReference>
<dbReference type="GO" id="GO:0042732">
    <property type="term" value="P:D-xylose metabolic process"/>
    <property type="evidence" value="ECO:0007669"/>
    <property type="project" value="UniProtKB-KW"/>
</dbReference>
<dbReference type="SUPFAM" id="SSF53067">
    <property type="entry name" value="Actin-like ATPase domain"/>
    <property type="match status" value="1"/>
</dbReference>
<dbReference type="InterPro" id="IPR043129">
    <property type="entry name" value="ATPase_NBD"/>
</dbReference>
<proteinExistence type="inferred from homology"/>
<dbReference type="PANTHER" id="PTHR18964">
    <property type="entry name" value="ROK (REPRESSOR, ORF, KINASE) FAMILY"/>
    <property type="match status" value="1"/>
</dbReference>
<dbReference type="OrthoDB" id="9796533at2"/>
<dbReference type="AlphaFoldDB" id="W4VF80"/>
<dbReference type="RefSeq" id="WP_035721860.1">
    <property type="nucleotide sequence ID" value="NZ_BAVS01000002.1"/>
</dbReference>
<sequence>MITGDGSYIKKINRSNILTEIFEHHKISRASISKVTGLNKATISVQVNDLLVENLIYESQEEHYTVGRRPISLSINEQAAYFLGIDLDYGHILFNIADLKGNTVKYERVDLKTDIYDEIVLVLAERIKKYQQEFEMAHYGLVQTVIAIHGTVSSDKKIHFVPRYQWRDKDIVDDLKSQGIENISIENNANLSAYAERIFQYHKSDHLLNINLSSGIGSGIIVNGVLQTGYHGHAGEMGHMIIYPKGKPCRCGNEGCWERYASEPSFFENVNKYVETKVETHADIKKLLNEKNENVIFALNEWISDLTIGLNNVINIYNPEMIVLNSPILKIYPQALEEIKKHLISSVSHYRDIVISGLGAKASVVGACAIGIQRFLELSRLTLSETNNSISENERSAFSL</sequence>
<dbReference type="InterPro" id="IPR036390">
    <property type="entry name" value="WH_DNA-bd_sf"/>
</dbReference>
<keyword evidence="3" id="KW-0859">Xylose metabolism</keyword>
<dbReference type="PANTHER" id="PTHR18964:SF149">
    <property type="entry name" value="BIFUNCTIONAL UDP-N-ACETYLGLUCOSAMINE 2-EPIMERASE_N-ACETYLMANNOSAMINE KINASE"/>
    <property type="match status" value="1"/>
</dbReference>
<dbReference type="Proteomes" id="UP000019102">
    <property type="component" value="Unassembled WGS sequence"/>
</dbReference>
<dbReference type="Gene3D" id="1.10.10.10">
    <property type="entry name" value="Winged helix-like DNA-binding domain superfamily/Winged helix DNA-binding domain"/>
    <property type="match status" value="1"/>
</dbReference>
<evidence type="ECO:0000256" key="3">
    <source>
        <dbReference type="ARBA" id="ARBA00022629"/>
    </source>
</evidence>
<dbReference type="InterPro" id="IPR000600">
    <property type="entry name" value="ROK"/>
</dbReference>
<name>W4VF80_9BACI</name>
<keyword evidence="5" id="KW-1185">Reference proteome</keyword>
<accession>W4VF80</accession>
<dbReference type="EMBL" id="BAVS01000002">
    <property type="protein sequence ID" value="GAE91867.1"/>
    <property type="molecule type" value="Genomic_DNA"/>
</dbReference>
<evidence type="ECO:0000313" key="5">
    <source>
        <dbReference type="Proteomes" id="UP000019102"/>
    </source>
</evidence>
<dbReference type="PROSITE" id="PS01125">
    <property type="entry name" value="ROK"/>
    <property type="match status" value="1"/>
</dbReference>
<evidence type="ECO:0000256" key="2">
    <source>
        <dbReference type="ARBA" id="ARBA00006479"/>
    </source>
</evidence>
<comment type="function">
    <text evidence="1">Transcriptional repressor of xylose-utilizing enzymes.</text>
</comment>
<evidence type="ECO:0000313" key="4">
    <source>
        <dbReference type="EMBL" id="GAE91867.1"/>
    </source>
</evidence>
<evidence type="ECO:0000256" key="1">
    <source>
        <dbReference type="ARBA" id="ARBA00002486"/>
    </source>
</evidence>
<keyword evidence="3" id="KW-0119">Carbohydrate metabolism</keyword>
<comment type="caution">
    <text evidence="4">The sequence shown here is derived from an EMBL/GenBank/DDBJ whole genome shotgun (WGS) entry which is preliminary data.</text>
</comment>
<dbReference type="Pfam" id="PF00480">
    <property type="entry name" value="ROK"/>
    <property type="match status" value="1"/>
</dbReference>
<organism evidence="4 5">
    <name type="scientific">Gracilibacillus boraciitolerans JCM 21714</name>
    <dbReference type="NCBI Taxonomy" id="1298598"/>
    <lineage>
        <taxon>Bacteria</taxon>
        <taxon>Bacillati</taxon>
        <taxon>Bacillota</taxon>
        <taxon>Bacilli</taxon>
        <taxon>Bacillales</taxon>
        <taxon>Bacillaceae</taxon>
        <taxon>Gracilibacillus</taxon>
    </lineage>
</organism>
<dbReference type="SUPFAM" id="SSF46785">
    <property type="entry name" value="Winged helix' DNA-binding domain"/>
    <property type="match status" value="1"/>
</dbReference>
<comment type="similarity">
    <text evidence="2">Belongs to the ROK (NagC/XylR) family.</text>
</comment>
<dbReference type="STRING" id="1298598.JCM21714_833"/>
<dbReference type="InterPro" id="IPR036388">
    <property type="entry name" value="WH-like_DNA-bd_sf"/>
</dbReference>
<reference evidence="4 5" key="1">
    <citation type="journal article" date="2014" name="Genome Announc.">
        <title>Draft Genome Sequence of the Boron-Tolerant and Moderately Halotolerant Bacterium Gracilibacillus boraciitolerans JCM 21714T.</title>
        <authorList>
            <person name="Ahmed I."/>
            <person name="Oshima K."/>
            <person name="Suda W."/>
            <person name="Kitamura K."/>
            <person name="Iida T."/>
            <person name="Ohmori Y."/>
            <person name="Fujiwara T."/>
            <person name="Hattori M."/>
            <person name="Ohkuma M."/>
        </authorList>
    </citation>
    <scope>NUCLEOTIDE SEQUENCE [LARGE SCALE GENOMIC DNA]</scope>
    <source>
        <strain evidence="4 5">JCM 21714</strain>
    </source>
</reference>
<protein>
    <submittedName>
        <fullName evidence="4">Xylose repressor XylR</fullName>
    </submittedName>
</protein>
<dbReference type="eggNOG" id="COG1940">
    <property type="taxonomic scope" value="Bacteria"/>
</dbReference>